<keyword evidence="4" id="KW-1185">Reference proteome</keyword>
<comment type="caution">
    <text evidence="3">The sequence shown here is derived from an EMBL/GenBank/DDBJ whole genome shotgun (WGS) entry which is preliminary data.</text>
</comment>
<dbReference type="Proteomes" id="UP000289954">
    <property type="component" value="Unassembled WGS sequence"/>
</dbReference>
<dbReference type="Pfam" id="PF19843">
    <property type="entry name" value="DUF6318"/>
    <property type="match status" value="1"/>
</dbReference>
<dbReference type="EMBL" id="BIMR01000088">
    <property type="protein sequence ID" value="GCE76286.1"/>
    <property type="molecule type" value="Genomic_DNA"/>
</dbReference>
<accession>A0A402DQB9</accession>
<gene>
    <name evidence="3" type="ORF">CBZ_13420</name>
</gene>
<protein>
    <recommendedName>
        <fullName evidence="2">DUF6318 domain-containing protein</fullName>
    </recommendedName>
</protein>
<organism evidence="3 4">
    <name type="scientific">Cellulomonas biazotea</name>
    <dbReference type="NCBI Taxonomy" id="1709"/>
    <lineage>
        <taxon>Bacteria</taxon>
        <taxon>Bacillati</taxon>
        <taxon>Actinomycetota</taxon>
        <taxon>Actinomycetes</taxon>
        <taxon>Micrococcales</taxon>
        <taxon>Cellulomonadaceae</taxon>
        <taxon>Cellulomonas</taxon>
    </lineage>
</organism>
<feature type="compositionally biased region" description="Polar residues" evidence="1">
    <location>
        <begin position="1"/>
        <end position="21"/>
    </location>
</feature>
<dbReference type="AlphaFoldDB" id="A0A402DQB9"/>
<evidence type="ECO:0000313" key="4">
    <source>
        <dbReference type="Proteomes" id="UP000289954"/>
    </source>
</evidence>
<evidence type="ECO:0000259" key="2">
    <source>
        <dbReference type="Pfam" id="PF19843"/>
    </source>
</evidence>
<feature type="compositionally biased region" description="Low complexity" evidence="1">
    <location>
        <begin position="51"/>
        <end position="72"/>
    </location>
</feature>
<name>A0A402DQB9_9CELL</name>
<reference evidence="3 4" key="1">
    <citation type="submission" date="2019-01" db="EMBL/GenBank/DDBJ databases">
        <title>Draft genome sequence of Cellulomonas takizawaensis strain TKZ-21.</title>
        <authorList>
            <person name="Yamamura H."/>
            <person name="Hayashi T."/>
            <person name="Hamada M."/>
            <person name="Serisawa Y."/>
            <person name="Matsuyama K."/>
            <person name="Nakagawa Y."/>
            <person name="Otoguro M."/>
            <person name="Yanagida F."/>
            <person name="Hayakawa M."/>
        </authorList>
    </citation>
    <scope>NUCLEOTIDE SEQUENCE [LARGE SCALE GENOMIC DNA]</scope>
    <source>
        <strain evidence="3 4">NBRC12680</strain>
    </source>
</reference>
<evidence type="ECO:0000313" key="3">
    <source>
        <dbReference type="EMBL" id="GCE76286.1"/>
    </source>
</evidence>
<feature type="domain" description="DUF6318" evidence="2">
    <location>
        <begin position="87"/>
        <end position="220"/>
    </location>
</feature>
<proteinExistence type="predicted"/>
<feature type="region of interest" description="Disordered" evidence="1">
    <location>
        <begin position="1"/>
        <end position="26"/>
    </location>
</feature>
<evidence type="ECO:0000256" key="1">
    <source>
        <dbReference type="SAM" id="MobiDB-lite"/>
    </source>
</evidence>
<dbReference type="InterPro" id="IPR046281">
    <property type="entry name" value="DUF6318"/>
</dbReference>
<sequence>MDHSTRPMSDSGSFPRMSTQGRGPGRSRAAMIAIALVATVGGCTPEPIPIEPTRTSATPASSATAAASSTPTPDVPGEISALPDGTKPERPAALDQAGSIDAAQAVLMYWIYLLPYSQQVGDPSDVKALSHPDCTFCRSWTDALDTMVARNERAVGGGYTVSDLTTLEVDLGRWYTSTFTLTEAPSTEVNEFGTTIKSYPGHTYKVDAIVVYESGAWTVRALAHETVS</sequence>
<feature type="region of interest" description="Disordered" evidence="1">
    <location>
        <begin position="44"/>
        <end position="92"/>
    </location>
</feature>